<dbReference type="GeneID" id="25287971"/>
<dbReference type="HOGENOM" id="CLU_097230_0_1_1"/>
<protein>
    <recommendedName>
        <fullName evidence="1">SAP domain-containing protein</fullName>
    </recommendedName>
</protein>
<dbReference type="STRING" id="1182545.A0A072NV07"/>
<dbReference type="Proteomes" id="UP000027920">
    <property type="component" value="Unassembled WGS sequence"/>
</dbReference>
<feature type="domain" description="SAP" evidence="1">
    <location>
        <begin position="123"/>
        <end position="157"/>
    </location>
</feature>
<dbReference type="AlphaFoldDB" id="A0A072NV07"/>
<gene>
    <name evidence="2" type="ORF">A1O9_13080</name>
</gene>
<organism evidence="2 3">
    <name type="scientific">Exophiala aquamarina CBS 119918</name>
    <dbReference type="NCBI Taxonomy" id="1182545"/>
    <lineage>
        <taxon>Eukaryota</taxon>
        <taxon>Fungi</taxon>
        <taxon>Dikarya</taxon>
        <taxon>Ascomycota</taxon>
        <taxon>Pezizomycotina</taxon>
        <taxon>Eurotiomycetes</taxon>
        <taxon>Chaetothyriomycetidae</taxon>
        <taxon>Chaetothyriales</taxon>
        <taxon>Herpotrichiellaceae</taxon>
        <taxon>Exophiala</taxon>
    </lineage>
</organism>
<dbReference type="PROSITE" id="PS50800">
    <property type="entry name" value="SAP"/>
    <property type="match status" value="1"/>
</dbReference>
<evidence type="ECO:0000313" key="3">
    <source>
        <dbReference type="Proteomes" id="UP000027920"/>
    </source>
</evidence>
<dbReference type="InterPro" id="IPR003034">
    <property type="entry name" value="SAP_dom"/>
</dbReference>
<proteinExistence type="predicted"/>
<evidence type="ECO:0000313" key="2">
    <source>
        <dbReference type="EMBL" id="KEF50868.1"/>
    </source>
</evidence>
<dbReference type="OrthoDB" id="4159080at2759"/>
<dbReference type="Pfam" id="PF07957">
    <property type="entry name" value="DUF3294"/>
    <property type="match status" value="1"/>
</dbReference>
<name>A0A072NV07_9EURO</name>
<dbReference type="RefSeq" id="XP_013253458.1">
    <property type="nucleotide sequence ID" value="XM_013398004.1"/>
</dbReference>
<sequence length="166" mass="18590">MADLGPQPDPGRIRQSFSQLAEEVGKLPNLPAFSNGNAILRSLHQINQSLDGFKRRFDQLDQRLDQIDTKTNHIQAQLTVLDQNNAARVQNAYLTRPSDRLAPLANPRTGAPIEEFPQTSQDLTSLQPNALQSLLRDLNLSTTGRREEKIARLRQYVGLRKVAEVA</sequence>
<reference evidence="2 3" key="1">
    <citation type="submission" date="2013-03" db="EMBL/GenBank/DDBJ databases">
        <title>The Genome Sequence of Exophiala aquamarina CBS 119918.</title>
        <authorList>
            <consortium name="The Broad Institute Genomics Platform"/>
            <person name="Cuomo C."/>
            <person name="de Hoog S."/>
            <person name="Gorbushina A."/>
            <person name="Walker B."/>
            <person name="Young S.K."/>
            <person name="Zeng Q."/>
            <person name="Gargeya S."/>
            <person name="Fitzgerald M."/>
            <person name="Haas B."/>
            <person name="Abouelleil A."/>
            <person name="Allen A.W."/>
            <person name="Alvarado L."/>
            <person name="Arachchi H.M."/>
            <person name="Berlin A.M."/>
            <person name="Chapman S.B."/>
            <person name="Gainer-Dewar J."/>
            <person name="Goldberg J."/>
            <person name="Griggs A."/>
            <person name="Gujja S."/>
            <person name="Hansen M."/>
            <person name="Howarth C."/>
            <person name="Imamovic A."/>
            <person name="Ireland A."/>
            <person name="Larimer J."/>
            <person name="McCowan C."/>
            <person name="Murphy C."/>
            <person name="Pearson M."/>
            <person name="Poon T.W."/>
            <person name="Priest M."/>
            <person name="Roberts A."/>
            <person name="Saif S."/>
            <person name="Shea T."/>
            <person name="Sisk P."/>
            <person name="Sykes S."/>
            <person name="Wortman J."/>
            <person name="Nusbaum C."/>
            <person name="Birren B."/>
        </authorList>
    </citation>
    <scope>NUCLEOTIDE SEQUENCE [LARGE SCALE GENOMIC DNA]</scope>
    <source>
        <strain evidence="2 3">CBS 119918</strain>
    </source>
</reference>
<dbReference type="InterPro" id="IPR012917">
    <property type="entry name" value="DUF3294"/>
</dbReference>
<dbReference type="SMART" id="SM00513">
    <property type="entry name" value="SAP"/>
    <property type="match status" value="1"/>
</dbReference>
<dbReference type="Gene3D" id="1.20.5.1070">
    <property type="entry name" value="Head and neck region of the ectodomain of NDV fusion glycoprotein"/>
    <property type="match status" value="1"/>
</dbReference>
<accession>A0A072NV07</accession>
<evidence type="ECO:0000259" key="1">
    <source>
        <dbReference type="PROSITE" id="PS50800"/>
    </source>
</evidence>
<comment type="caution">
    <text evidence="2">The sequence shown here is derived from an EMBL/GenBank/DDBJ whole genome shotgun (WGS) entry which is preliminary data.</text>
</comment>
<keyword evidence="3" id="KW-1185">Reference proteome</keyword>
<dbReference type="VEuPathDB" id="FungiDB:A1O9_13080"/>
<dbReference type="EMBL" id="AMGV01000057">
    <property type="protein sequence ID" value="KEF50868.1"/>
    <property type="molecule type" value="Genomic_DNA"/>
</dbReference>